<dbReference type="Proteomes" id="UP000813463">
    <property type="component" value="Chromosome 6"/>
</dbReference>
<protein>
    <submittedName>
        <fullName evidence="2">Uncharacterized protein isoform X3</fullName>
    </submittedName>
</protein>
<dbReference type="InterPro" id="IPR022227">
    <property type="entry name" value="DUF3754"/>
</dbReference>
<proteinExistence type="predicted"/>
<keyword evidence="1" id="KW-1185">Reference proteome</keyword>
<dbReference type="RefSeq" id="XP_021866197.1">
    <property type="nucleotide sequence ID" value="XM_022010505.2"/>
</dbReference>
<dbReference type="GeneID" id="110804910"/>
<evidence type="ECO:0000313" key="2">
    <source>
        <dbReference type="RefSeq" id="XP_021866197.1"/>
    </source>
</evidence>
<evidence type="ECO:0000313" key="1">
    <source>
        <dbReference type="Proteomes" id="UP000813463"/>
    </source>
</evidence>
<reference evidence="2" key="2">
    <citation type="submission" date="2025-08" db="UniProtKB">
        <authorList>
            <consortium name="RefSeq"/>
        </authorList>
    </citation>
    <scope>IDENTIFICATION</scope>
    <source>
        <tissue evidence="2">Leaf</tissue>
    </source>
</reference>
<dbReference type="AlphaFoldDB" id="A0A9R0JE70"/>
<sequence>MGKKKKEFIRLDRESVIPISKPRLIHGLTQLFESMSEREEFSRFCKRVEYTIRAWYLVKFEEMMQLFNLFEPVAGAHKLKERNLSEDEIDELEQKFLVLLFQLDSTLLRSYFSKHPQDHLPYFADQYMIFRRGCGLDQMTGYFIQWKVDALISRTVQGFLRLTGLKKIFSRKGRLWYVRNQELLEGIVTECEEDEYDDNDGDEHSLLIERIRVQNMDLSICNLFSKTTIQEPTFEKIIIVYRLHSTKDGRAIYVKHFKHIPMADMEIVLPEKKSPGLTPSDWVKLLVSAAIGLVTVITQLCQTKANIKVLATVCSAVVAYCAKIYFTFQANLKDYQSLIVQSMYDKQLDSGRGTLLHLCDDVIQQEVKEVIVAFFVLIKYGKLSRQDLDQKCEELLSDQFNEKCNFDIDDAIHKLEKLSLVYKDEMEQYSSVDVGKANEFIRITTEEIVTIACQGDQ</sequence>
<dbReference type="PANTHER" id="PTHR33645:SF11">
    <property type="entry name" value="AMINOPEPTIDASE (DUF3754)"/>
    <property type="match status" value="1"/>
</dbReference>
<gene>
    <name evidence="2" type="primary">LOC110804910</name>
</gene>
<reference evidence="1" key="1">
    <citation type="journal article" date="2021" name="Nat. Commun.">
        <title>Genomic analyses provide insights into spinach domestication and the genetic basis of agronomic traits.</title>
        <authorList>
            <person name="Cai X."/>
            <person name="Sun X."/>
            <person name="Xu C."/>
            <person name="Sun H."/>
            <person name="Wang X."/>
            <person name="Ge C."/>
            <person name="Zhang Z."/>
            <person name="Wang Q."/>
            <person name="Fei Z."/>
            <person name="Jiao C."/>
            <person name="Wang Q."/>
        </authorList>
    </citation>
    <scope>NUCLEOTIDE SEQUENCE [LARGE SCALE GENOMIC DNA]</scope>
    <source>
        <strain evidence="1">cv. Varoflay</strain>
    </source>
</reference>
<dbReference type="PANTHER" id="PTHR33645">
    <property type="entry name" value="AMINOPEPTIDASE (DUF3754)"/>
    <property type="match status" value="1"/>
</dbReference>
<name>A0A9R0JE70_SPIOL</name>
<dbReference type="Pfam" id="PF12576">
    <property type="entry name" value="DUF3754"/>
    <property type="match status" value="1"/>
</dbReference>
<organism evidence="1 2">
    <name type="scientific">Spinacia oleracea</name>
    <name type="common">Spinach</name>
    <dbReference type="NCBI Taxonomy" id="3562"/>
    <lineage>
        <taxon>Eukaryota</taxon>
        <taxon>Viridiplantae</taxon>
        <taxon>Streptophyta</taxon>
        <taxon>Embryophyta</taxon>
        <taxon>Tracheophyta</taxon>
        <taxon>Spermatophyta</taxon>
        <taxon>Magnoliopsida</taxon>
        <taxon>eudicotyledons</taxon>
        <taxon>Gunneridae</taxon>
        <taxon>Pentapetalae</taxon>
        <taxon>Caryophyllales</taxon>
        <taxon>Chenopodiaceae</taxon>
        <taxon>Chenopodioideae</taxon>
        <taxon>Anserineae</taxon>
        <taxon>Spinacia</taxon>
    </lineage>
</organism>
<accession>A0A9R0JE70</accession>